<feature type="compositionally biased region" description="Basic and acidic residues" evidence="1">
    <location>
        <begin position="54"/>
        <end position="63"/>
    </location>
</feature>
<evidence type="ECO:0000313" key="2">
    <source>
        <dbReference type="EMBL" id="KAF7371558.1"/>
    </source>
</evidence>
<evidence type="ECO:0000313" key="3">
    <source>
        <dbReference type="Proteomes" id="UP000620124"/>
    </source>
</evidence>
<evidence type="ECO:0000256" key="1">
    <source>
        <dbReference type="SAM" id="MobiDB-lite"/>
    </source>
</evidence>
<name>A0A8H6Z3D5_9AGAR</name>
<dbReference type="EMBL" id="JACAZI010000001">
    <property type="protein sequence ID" value="KAF7371558.1"/>
    <property type="molecule type" value="Genomic_DNA"/>
</dbReference>
<proteinExistence type="predicted"/>
<comment type="caution">
    <text evidence="2">The sequence shown here is derived from an EMBL/GenBank/DDBJ whole genome shotgun (WGS) entry which is preliminary data.</text>
</comment>
<sequence length="122" mass="13924">MIFNTDFSFSAVNSIHVSAYRSNDQNIETGLQNNCSQRPHALDPRAGTHLSPSSDKKSTLECRPRRETRRGLLVWVRTFGDAHREQILLKLEWGMNLMACLRSRIARLRRAEGADWTLLSIG</sequence>
<keyword evidence="3" id="KW-1185">Reference proteome</keyword>
<dbReference type="Proteomes" id="UP000620124">
    <property type="component" value="Unassembled WGS sequence"/>
</dbReference>
<protein>
    <submittedName>
        <fullName evidence="2">Uncharacterized protein</fullName>
    </submittedName>
</protein>
<organism evidence="2 3">
    <name type="scientific">Mycena venus</name>
    <dbReference type="NCBI Taxonomy" id="2733690"/>
    <lineage>
        <taxon>Eukaryota</taxon>
        <taxon>Fungi</taxon>
        <taxon>Dikarya</taxon>
        <taxon>Basidiomycota</taxon>
        <taxon>Agaricomycotina</taxon>
        <taxon>Agaricomycetes</taxon>
        <taxon>Agaricomycetidae</taxon>
        <taxon>Agaricales</taxon>
        <taxon>Marasmiineae</taxon>
        <taxon>Mycenaceae</taxon>
        <taxon>Mycena</taxon>
    </lineage>
</organism>
<feature type="region of interest" description="Disordered" evidence="1">
    <location>
        <begin position="29"/>
        <end position="63"/>
    </location>
</feature>
<reference evidence="2" key="1">
    <citation type="submission" date="2020-05" db="EMBL/GenBank/DDBJ databases">
        <title>Mycena genomes resolve the evolution of fungal bioluminescence.</title>
        <authorList>
            <person name="Tsai I.J."/>
        </authorList>
    </citation>
    <scope>NUCLEOTIDE SEQUENCE</scope>
    <source>
        <strain evidence="2">CCC161011</strain>
    </source>
</reference>
<dbReference type="AlphaFoldDB" id="A0A8H6Z3D5"/>
<gene>
    <name evidence="2" type="ORF">MVEN_00010800</name>
</gene>
<accession>A0A8H6Z3D5</accession>